<evidence type="ECO:0000313" key="7">
    <source>
        <dbReference type="Proteomes" id="UP000242146"/>
    </source>
</evidence>
<evidence type="ECO:0000259" key="5">
    <source>
        <dbReference type="PROSITE" id="PS51460"/>
    </source>
</evidence>
<keyword evidence="2" id="KW-0963">Cytoplasm</keyword>
<feature type="compositionally biased region" description="Low complexity" evidence="4">
    <location>
        <begin position="1881"/>
        <end position="1893"/>
    </location>
</feature>
<dbReference type="EMBL" id="MCGT01000017">
    <property type="protein sequence ID" value="ORX52685.1"/>
    <property type="molecule type" value="Genomic_DNA"/>
</dbReference>
<proteinExistence type="predicted"/>
<dbReference type="STRING" id="101127.A0A1X2GFK4"/>
<evidence type="ECO:0000256" key="4">
    <source>
        <dbReference type="SAM" id="MobiDB-lite"/>
    </source>
</evidence>
<feature type="compositionally biased region" description="Low complexity" evidence="4">
    <location>
        <begin position="1616"/>
        <end position="1629"/>
    </location>
</feature>
<feature type="region of interest" description="Disordered" evidence="4">
    <location>
        <begin position="795"/>
        <end position="816"/>
    </location>
</feature>
<dbReference type="Pfam" id="PF02187">
    <property type="entry name" value="GAS2"/>
    <property type="match status" value="1"/>
</dbReference>
<evidence type="ECO:0000313" key="6">
    <source>
        <dbReference type="EMBL" id="ORX52685.1"/>
    </source>
</evidence>
<feature type="compositionally biased region" description="Polar residues" evidence="4">
    <location>
        <begin position="1634"/>
        <end position="1643"/>
    </location>
</feature>
<feature type="region of interest" description="Disordered" evidence="4">
    <location>
        <begin position="1565"/>
        <end position="1655"/>
    </location>
</feature>
<feature type="domain" description="GAR" evidence="5">
    <location>
        <begin position="1733"/>
        <end position="1807"/>
    </location>
</feature>
<dbReference type="InterPro" id="IPR036872">
    <property type="entry name" value="CH_dom_sf"/>
</dbReference>
<dbReference type="OrthoDB" id="10017054at2759"/>
<keyword evidence="7" id="KW-1185">Reference proteome</keyword>
<evidence type="ECO:0000256" key="2">
    <source>
        <dbReference type="ARBA" id="ARBA00022490"/>
    </source>
</evidence>
<organism evidence="6 7">
    <name type="scientific">Hesseltinella vesiculosa</name>
    <dbReference type="NCBI Taxonomy" id="101127"/>
    <lineage>
        <taxon>Eukaryota</taxon>
        <taxon>Fungi</taxon>
        <taxon>Fungi incertae sedis</taxon>
        <taxon>Mucoromycota</taxon>
        <taxon>Mucoromycotina</taxon>
        <taxon>Mucoromycetes</taxon>
        <taxon>Mucorales</taxon>
        <taxon>Cunninghamellaceae</taxon>
        <taxon>Hesseltinella</taxon>
    </lineage>
</organism>
<dbReference type="Gene3D" id="1.10.418.10">
    <property type="entry name" value="Calponin-like domain"/>
    <property type="match status" value="1"/>
</dbReference>
<dbReference type="SUPFAM" id="SSF47576">
    <property type="entry name" value="Calponin-homology domain, CH-domain"/>
    <property type="match status" value="1"/>
</dbReference>
<gene>
    <name evidence="6" type="ORF">DM01DRAFT_1383866</name>
</gene>
<dbReference type="GO" id="GO:0005856">
    <property type="term" value="C:cytoskeleton"/>
    <property type="evidence" value="ECO:0007669"/>
    <property type="project" value="UniProtKB-SubCell"/>
</dbReference>
<dbReference type="InterPro" id="IPR001715">
    <property type="entry name" value="CH_dom"/>
</dbReference>
<sequence length="1946" mass="218979">MLQEIEPPTIQTVRRHDLTLTSTTLHVSVKSTIILKWVQSQLDGYSVPEPADLHETTWEDGHLLLALAHKLSPDPKPDFSQWCNQYNDPAQRTTEAHHVFEQLAHVTPPSSQAPLPVYLAHIYQTFAQPTPQHTSSVANAPDHPWMREPRVMDVLASVQNARQQIQRLVFRPSSSSTTSTADPPLADHPTKHWLNELDTLEKLLHDADLAVDQFHAWAAVQPIDDKERKAMIQYVDQAFATLQEYLERDQPIFTVYRKRADFHQRTVPIYECLDWIQAQMLKTTTTDNGIQKLEQRLDAASALMDDLLAQYHDPVEQNEAAITTEVDMLRKRHTLVQSWVEDVRVWFVEAQRISQWIEAHIHTLEAHHVPDGLDESPASLTLDQVIALIADHDLFEKQVETFDREDMSRLRHHVKTLTSASIKDKDLSPADTTTIEITFTTLTTLDRLMYLMRQKSYELQILSLRLDWQHQSTHALTWVTGTAQSLDQFIETRARWHDHLPLDKSMIDALLEFEQQISGYDQGPFTDVVNKYQELDDLARVELPSHLEASQVRLEETFEALIHQVTFARHVVEQHLAMHEFMQQSCDLIQLDGRRLSDQLQERTHLLYTSPHAIDSIDLLDETSLVQQHAQFHQRSAHVMSAVHSNIPTTRAVQRRGEDSNDQANEYIHTTSMARNTELLLFAESLELKLSRYRAALQWYNKLHLLAQQLDQVQTSVQENAAATTITLSKLIAAFGDDVTVLQSEWLSLDQDGDDNMIQRIFGDDILRQQNALEAAHSRCLQLTDQHAQLVAAASPGQPKAGSLGDADGLVPGSSDGTPWMTHLSHALQQTSTELAVARDTCQEAHLQLAWAKSRRAWEMEYTSLLAWLTVHQEQYQHILDQAYQHQRPDAINDWLTSQSATPTAPDHPILTLQQEWQHTSSTTWPSFEALHRNLQRSTPALDLCYTQLATQVDQLQHKHAHLAALWKRTDALVLLHRDTDHLLAQGSSCLTSWAATDPTDASSPSPDTMASALQDYRRQVTDLWQQWQGILAATPDFSFGPTTSMSTTPDLSLTSKDGNRVDVQLETASKLHRQLLEMTTSLEAARHTAMVTKETTTKIRTLAAKLHQVMDKETQRLLGVYQTWASSMQKPHKSMDDVMLVYAWARPLYSQTTKDLAACKQVLPRLDHDLVHLKDDVTHEACKTAMMTLTAQYQHLHVLLDLVRRVLGLGKSSRDIMAWFGQCQDTLQRADHSNEDGLKSLHLKLQGFQPIITSLENMHDTAQLPVTLPDTAEGCPLEEVHSTSEVIAHWQTLAHQTFSWTKSQWQQCNEDLASAMAAASASTKATLLARKIRQIMATVANAQDRLVKVEARSFCSDGALAMEDDGEAFNALPRHVDMTDVKQQVASLMTENEQIPTQLALLAEQLQDPAMPSSLSLTMDELQATAALFDQALTIKHVLLPMETSLVEQLQDADDLDGLLEAMAEVITMTAPHYRATMLNNHFSRAELKAKLIELDAKYNYYHVTVQKAFDKLQQHPVPDIPSASSLPGSHDRVCSLEKCKQLLAQHQHKQQVRWRHIFKQTQDRRDELKSNMASIPPPPSTKAATSSTTSTTSSNGSQSQRIRARKSSLPTRKASALSPAASNLLFADRSGKPSNNQQRRTLTPPPNGNVRRTMTPPTLRHVSSAMHLNDVHLPIMPSSRYLPAKSSSTTTASMFMPSSSLHGWSGSKLRMSSTRPDPAAKTIKKKRYVAQSDNLLDAEIARIVNAAPYDVKVKMVPGEVGRYLFGEVKPKLVYCRVLQSRMVMVRVGGGWSELSQFLRDHALLEGAMIIPEKQRLATMQEVYLKASKSTPLRSLNRSSSTPTSSTSLSQSKQHQKQSQQDKIVDFPGVKAPPTPPPTSSVTSTSSVSSSTRSNLRAGYKDGDNYIAIDQHGNQLQVKMTKFRSSQQQQRNLPDIALSSSHPSL</sequence>
<dbReference type="SMART" id="SM00243">
    <property type="entry name" value="GAS2"/>
    <property type="match status" value="1"/>
</dbReference>
<protein>
    <recommendedName>
        <fullName evidence="5">GAR domain-containing protein</fullName>
    </recommendedName>
</protein>
<feature type="region of interest" description="Disordered" evidence="4">
    <location>
        <begin position="1832"/>
        <end position="1901"/>
    </location>
</feature>
<dbReference type="InterPro" id="IPR003108">
    <property type="entry name" value="GAR_dom"/>
</dbReference>
<feature type="compositionally biased region" description="Low complexity" evidence="4">
    <location>
        <begin position="1583"/>
        <end position="1596"/>
    </location>
</feature>
<reference evidence="6 7" key="1">
    <citation type="submission" date="2016-07" db="EMBL/GenBank/DDBJ databases">
        <title>Pervasive Adenine N6-methylation of Active Genes in Fungi.</title>
        <authorList>
            <consortium name="DOE Joint Genome Institute"/>
            <person name="Mondo S.J."/>
            <person name="Dannebaum R.O."/>
            <person name="Kuo R.C."/>
            <person name="Labutti K."/>
            <person name="Haridas S."/>
            <person name="Kuo A."/>
            <person name="Salamov A."/>
            <person name="Ahrendt S.R."/>
            <person name="Lipzen A."/>
            <person name="Sullivan W."/>
            <person name="Andreopoulos W.B."/>
            <person name="Clum A."/>
            <person name="Lindquist E."/>
            <person name="Daum C."/>
            <person name="Ramamoorthy G.K."/>
            <person name="Gryganskyi A."/>
            <person name="Culley D."/>
            <person name="Magnuson J.K."/>
            <person name="James T.Y."/>
            <person name="O'Malley M.A."/>
            <person name="Stajich J.E."/>
            <person name="Spatafora J.W."/>
            <person name="Visel A."/>
            <person name="Grigoriev I.V."/>
        </authorList>
    </citation>
    <scope>NUCLEOTIDE SEQUENCE [LARGE SCALE GENOMIC DNA]</scope>
    <source>
        <strain evidence="6 7">NRRL 3301</strain>
    </source>
</reference>
<feature type="region of interest" description="Disordered" evidence="4">
    <location>
        <begin position="1921"/>
        <end position="1946"/>
    </location>
</feature>
<dbReference type="InterPro" id="IPR036534">
    <property type="entry name" value="GAR_dom_sf"/>
</dbReference>
<feature type="compositionally biased region" description="Low complexity" evidence="4">
    <location>
        <begin position="1832"/>
        <end position="1862"/>
    </location>
</feature>
<accession>A0A1X2GFK4</accession>
<dbReference type="Gene3D" id="3.30.920.20">
    <property type="entry name" value="Gas2-like domain"/>
    <property type="match status" value="1"/>
</dbReference>
<dbReference type="PROSITE" id="PS51460">
    <property type="entry name" value="GAR"/>
    <property type="match status" value="1"/>
</dbReference>
<dbReference type="Proteomes" id="UP000242146">
    <property type="component" value="Unassembled WGS sequence"/>
</dbReference>
<dbReference type="GO" id="GO:0008017">
    <property type="term" value="F:microtubule binding"/>
    <property type="evidence" value="ECO:0007669"/>
    <property type="project" value="InterPro"/>
</dbReference>
<comment type="caution">
    <text evidence="6">The sequence shown here is derived from an EMBL/GenBank/DDBJ whole genome shotgun (WGS) entry which is preliminary data.</text>
</comment>
<comment type="subcellular location">
    <subcellularLocation>
        <location evidence="1">Cytoplasm</location>
        <location evidence="1">Cytoskeleton</location>
    </subcellularLocation>
</comment>
<dbReference type="SUPFAM" id="SSF143575">
    <property type="entry name" value="GAS2 domain-like"/>
    <property type="match status" value="1"/>
</dbReference>
<evidence type="ECO:0000256" key="3">
    <source>
        <dbReference type="ARBA" id="ARBA00023212"/>
    </source>
</evidence>
<evidence type="ECO:0000256" key="1">
    <source>
        <dbReference type="ARBA" id="ARBA00004245"/>
    </source>
</evidence>
<name>A0A1X2GFK4_9FUNG</name>
<keyword evidence="3" id="KW-0206">Cytoskeleton</keyword>
<dbReference type="Pfam" id="PF00307">
    <property type="entry name" value="CH"/>
    <property type="match status" value="1"/>
</dbReference>